<dbReference type="Proteomes" id="UP000008207">
    <property type="component" value="Chromosome"/>
</dbReference>
<keyword evidence="6" id="KW-0186">Copper</keyword>
<dbReference type="InterPro" id="IPR007348">
    <property type="entry name" value="CopC_dom"/>
</dbReference>
<organism evidence="9 10">
    <name type="scientific">Methylobacterium nodulans (strain LMG 21967 / CNCM I-2342 / ORS 2060)</name>
    <dbReference type="NCBI Taxonomy" id="460265"/>
    <lineage>
        <taxon>Bacteria</taxon>
        <taxon>Pseudomonadati</taxon>
        <taxon>Pseudomonadota</taxon>
        <taxon>Alphaproteobacteria</taxon>
        <taxon>Hyphomicrobiales</taxon>
        <taxon>Methylobacteriaceae</taxon>
        <taxon>Methylobacterium</taxon>
    </lineage>
</organism>
<keyword evidence="4 7" id="KW-0732">Signal</keyword>
<evidence type="ECO:0000256" key="1">
    <source>
        <dbReference type="ARBA" id="ARBA00004418"/>
    </source>
</evidence>
<dbReference type="GO" id="GO:0042597">
    <property type="term" value="C:periplasmic space"/>
    <property type="evidence" value="ECO:0007669"/>
    <property type="project" value="UniProtKB-SubCell"/>
</dbReference>
<keyword evidence="5" id="KW-0574">Periplasm</keyword>
<dbReference type="RefSeq" id="WP_015932967.1">
    <property type="nucleotide sequence ID" value="NC_011894.1"/>
</dbReference>
<comment type="subcellular location">
    <subcellularLocation>
        <location evidence="1">Periplasm</location>
    </subcellularLocation>
</comment>
<proteinExistence type="inferred from homology"/>
<evidence type="ECO:0000256" key="7">
    <source>
        <dbReference type="SAM" id="SignalP"/>
    </source>
</evidence>
<dbReference type="PANTHER" id="PTHR34820">
    <property type="entry name" value="INNER MEMBRANE PROTEIN YEBZ"/>
    <property type="match status" value="1"/>
</dbReference>
<dbReference type="InterPro" id="IPR014756">
    <property type="entry name" value="Ig_E-set"/>
</dbReference>
<feature type="signal peptide" evidence="7">
    <location>
        <begin position="1"/>
        <end position="25"/>
    </location>
</feature>
<dbReference type="InterPro" id="IPR032694">
    <property type="entry name" value="CopC/D"/>
</dbReference>
<accession>B8IEQ4</accession>
<name>B8IEQ4_METNO</name>
<protein>
    <submittedName>
        <fullName evidence="9">Copper resistance protein CopC</fullName>
    </submittedName>
</protein>
<comment type="similarity">
    <text evidence="2">Belongs to the CopC family.</text>
</comment>
<reference evidence="9 10" key="1">
    <citation type="submission" date="2009-01" db="EMBL/GenBank/DDBJ databases">
        <title>Complete sequence of chromosome of Methylobacterium nodulans ORS 2060.</title>
        <authorList>
            <consortium name="US DOE Joint Genome Institute"/>
            <person name="Lucas S."/>
            <person name="Copeland A."/>
            <person name="Lapidus A."/>
            <person name="Glavina del Rio T."/>
            <person name="Dalin E."/>
            <person name="Tice H."/>
            <person name="Bruce D."/>
            <person name="Goodwin L."/>
            <person name="Pitluck S."/>
            <person name="Sims D."/>
            <person name="Brettin T."/>
            <person name="Detter J.C."/>
            <person name="Han C."/>
            <person name="Larimer F."/>
            <person name="Land M."/>
            <person name="Hauser L."/>
            <person name="Kyrpides N."/>
            <person name="Ivanova N."/>
            <person name="Marx C.J."/>
            <person name="Richardson P."/>
        </authorList>
    </citation>
    <scope>NUCLEOTIDE SEQUENCE [LARGE SCALE GENOMIC DNA]</scope>
    <source>
        <strain evidence="10">LMG 21967 / CNCM I-2342 / ORS 2060</strain>
    </source>
</reference>
<feature type="domain" description="CopC" evidence="8">
    <location>
        <begin position="24"/>
        <end position="117"/>
    </location>
</feature>
<evidence type="ECO:0000256" key="3">
    <source>
        <dbReference type="ARBA" id="ARBA00022723"/>
    </source>
</evidence>
<dbReference type="Gene3D" id="2.60.40.1220">
    <property type="match status" value="1"/>
</dbReference>
<feature type="chain" id="PRO_5002871567" evidence="7">
    <location>
        <begin position="26"/>
        <end position="119"/>
    </location>
</feature>
<keyword evidence="10" id="KW-1185">Reference proteome</keyword>
<dbReference type="AlphaFoldDB" id="B8IEQ4"/>
<evidence type="ECO:0000313" key="9">
    <source>
        <dbReference type="EMBL" id="ACL61397.1"/>
    </source>
</evidence>
<dbReference type="SUPFAM" id="SSF81296">
    <property type="entry name" value="E set domains"/>
    <property type="match status" value="1"/>
</dbReference>
<dbReference type="EMBL" id="CP001349">
    <property type="protein sequence ID" value="ACL61397.1"/>
    <property type="molecule type" value="Genomic_DNA"/>
</dbReference>
<gene>
    <name evidence="9" type="ordered locus">Mnod_6630</name>
</gene>
<evidence type="ECO:0000259" key="8">
    <source>
        <dbReference type="Pfam" id="PF04234"/>
    </source>
</evidence>
<evidence type="ECO:0000256" key="2">
    <source>
        <dbReference type="ARBA" id="ARBA00010509"/>
    </source>
</evidence>
<dbReference type="KEGG" id="mno:Mnod_6630"/>
<dbReference type="OrthoDB" id="9796814at2"/>
<dbReference type="GO" id="GO:0046688">
    <property type="term" value="P:response to copper ion"/>
    <property type="evidence" value="ECO:0007669"/>
    <property type="project" value="InterPro"/>
</dbReference>
<dbReference type="GO" id="GO:0005507">
    <property type="term" value="F:copper ion binding"/>
    <property type="evidence" value="ECO:0007669"/>
    <property type="project" value="InterPro"/>
</dbReference>
<dbReference type="GO" id="GO:0005886">
    <property type="term" value="C:plasma membrane"/>
    <property type="evidence" value="ECO:0007669"/>
    <property type="project" value="TreeGrafter"/>
</dbReference>
<dbReference type="GO" id="GO:0006825">
    <property type="term" value="P:copper ion transport"/>
    <property type="evidence" value="ECO:0007669"/>
    <property type="project" value="InterPro"/>
</dbReference>
<evidence type="ECO:0000256" key="5">
    <source>
        <dbReference type="ARBA" id="ARBA00022764"/>
    </source>
</evidence>
<evidence type="ECO:0000256" key="4">
    <source>
        <dbReference type="ARBA" id="ARBA00022729"/>
    </source>
</evidence>
<evidence type="ECO:0000313" key="10">
    <source>
        <dbReference type="Proteomes" id="UP000008207"/>
    </source>
</evidence>
<dbReference type="InterPro" id="IPR047685">
    <property type="entry name" value="CopC-like"/>
</dbReference>
<dbReference type="PANTHER" id="PTHR34820:SF4">
    <property type="entry name" value="INNER MEMBRANE PROTEIN YEBZ"/>
    <property type="match status" value="1"/>
</dbReference>
<dbReference type="STRING" id="460265.Mnod_6630"/>
<dbReference type="Pfam" id="PF04234">
    <property type="entry name" value="CopC"/>
    <property type="match status" value="1"/>
</dbReference>
<dbReference type="InterPro" id="IPR014755">
    <property type="entry name" value="Cu-Rt/internalin_Ig-like"/>
</dbReference>
<keyword evidence="3" id="KW-0479">Metal-binding</keyword>
<sequence>MPRWLILLLAALGVSAPGSSAWAHAELVTASPRVGSTVPVPPSEVRLSFSEGVEPHFSGMEVTAADGRSVATGRVQAQGAEMRVALAPRLPPGIYRVTWHVVSVDTHRTQGSFTFEIRP</sequence>
<dbReference type="NCBIfam" id="NF033814">
    <property type="entry name" value="copper_CopC"/>
    <property type="match status" value="1"/>
</dbReference>
<dbReference type="HOGENOM" id="CLU_087859_4_1_5"/>
<dbReference type="eggNOG" id="COG2372">
    <property type="taxonomic scope" value="Bacteria"/>
</dbReference>
<evidence type="ECO:0000256" key="6">
    <source>
        <dbReference type="ARBA" id="ARBA00023008"/>
    </source>
</evidence>